<evidence type="ECO:0000259" key="2">
    <source>
        <dbReference type="Pfam" id="PF09603"/>
    </source>
</evidence>
<keyword evidence="1" id="KW-0812">Transmembrane</keyword>
<evidence type="ECO:0000313" key="4">
    <source>
        <dbReference type="Proteomes" id="UP000231453"/>
    </source>
</evidence>
<evidence type="ECO:0000256" key="1">
    <source>
        <dbReference type="SAM" id="Phobius"/>
    </source>
</evidence>
<feature type="transmembrane region" description="Helical" evidence="1">
    <location>
        <begin position="57"/>
        <end position="77"/>
    </location>
</feature>
<evidence type="ECO:0000313" key="3">
    <source>
        <dbReference type="EMBL" id="PIZ95536.1"/>
    </source>
</evidence>
<keyword evidence="1" id="KW-0472">Membrane</keyword>
<reference evidence="4" key="1">
    <citation type="submission" date="2017-09" db="EMBL/GenBank/DDBJ databases">
        <title>Depth-based differentiation of microbial function through sediment-hosted aquifers and enrichment of novel symbionts in the deep terrestrial subsurface.</title>
        <authorList>
            <person name="Probst A.J."/>
            <person name="Ladd B."/>
            <person name="Jarett J.K."/>
            <person name="Geller-Mcgrath D.E."/>
            <person name="Sieber C.M.K."/>
            <person name="Emerson J.B."/>
            <person name="Anantharaman K."/>
            <person name="Thomas B.C."/>
            <person name="Malmstrom R."/>
            <person name="Stieglmeier M."/>
            <person name="Klingl A."/>
            <person name="Woyke T."/>
            <person name="Ryan C.M."/>
            <person name="Banfield J.F."/>
        </authorList>
    </citation>
    <scope>NUCLEOTIDE SEQUENCE [LARGE SCALE GENOMIC DNA]</scope>
</reference>
<dbReference type="NCBIfam" id="TIGR02145">
    <property type="entry name" value="Fib_succ_major"/>
    <property type="match status" value="1"/>
</dbReference>
<name>A0A2M7V9J3_9BACT</name>
<protein>
    <recommendedName>
        <fullName evidence="2">Fibrobacter succinogenes major paralogous domain-containing protein</fullName>
    </recommendedName>
</protein>
<sequence length="463" mass="51507">MKKMEDKKEEKQSSQKLWFLSDKKLDNYWFWRGLWNSRDSLEKMEMIGELRNIQKKYLTWQIILHYFKNFFLFPLWLLRLLVPSYMKGKNNVFTNIKTIIMNKEFKPLRIAIISQFVFILILGVLGYTVLKNSQITKATDYSWTQSDWSGGEDQVTTADYDNNATNWTKYYSASSSLTIGSDVSLSFDIATSTDTTDTDFNNGTTSTVFVSSTGASASLVLLKPDGASCTTGNECSSSVCNGSNVCYSGPCSGLTSLDYSGQTYGLVEIGTQCWFSQNLNVGTMLASGATVPSNNSLIEKWCYNNSTANCTTYGGLYTWAEALQLDPSCNTTFCTPGTPSQGICPSGWHIPTDDEYKILEVYLGMCTGSGTGCVDAVSQWRGTDQGTQLKSGGNTNFNLFLAGYRSSGYFYYQNSFNNLLSSSESSVTASYAWGRYFSSSETGVLRNNNRNKLFGDPVRCLKD</sequence>
<proteinExistence type="predicted"/>
<accession>A0A2M7V9J3</accession>
<dbReference type="EMBL" id="PFPL01000051">
    <property type="protein sequence ID" value="PIZ95536.1"/>
    <property type="molecule type" value="Genomic_DNA"/>
</dbReference>
<feature type="transmembrane region" description="Helical" evidence="1">
    <location>
        <begin position="110"/>
        <end position="130"/>
    </location>
</feature>
<dbReference type="InterPro" id="IPR011871">
    <property type="entry name" value="Fib_succ_major"/>
</dbReference>
<dbReference type="Proteomes" id="UP000231453">
    <property type="component" value="Unassembled WGS sequence"/>
</dbReference>
<comment type="caution">
    <text evidence="3">The sequence shown here is derived from an EMBL/GenBank/DDBJ whole genome shotgun (WGS) entry which is preliminary data.</text>
</comment>
<gene>
    <name evidence="3" type="ORF">COX80_04135</name>
</gene>
<dbReference type="AlphaFoldDB" id="A0A2M7V9J3"/>
<organism evidence="3 4">
    <name type="scientific">Candidatus Magasanikbacteria bacterium CG_4_10_14_0_2_um_filter_33_14</name>
    <dbReference type="NCBI Taxonomy" id="1974636"/>
    <lineage>
        <taxon>Bacteria</taxon>
        <taxon>Candidatus Magasanikiibacteriota</taxon>
    </lineage>
</organism>
<feature type="domain" description="Fibrobacter succinogenes major paralogous" evidence="2">
    <location>
        <begin position="267"/>
        <end position="462"/>
    </location>
</feature>
<keyword evidence="1" id="KW-1133">Transmembrane helix</keyword>
<dbReference type="Pfam" id="PF09603">
    <property type="entry name" value="Fib_succ_major"/>
    <property type="match status" value="1"/>
</dbReference>